<evidence type="ECO:0000256" key="1">
    <source>
        <dbReference type="SAM" id="MobiDB-lite"/>
    </source>
</evidence>
<dbReference type="GO" id="GO:0005524">
    <property type="term" value="F:ATP binding"/>
    <property type="evidence" value="ECO:0007669"/>
    <property type="project" value="InterPro"/>
</dbReference>
<dbReference type="GO" id="GO:0006409">
    <property type="term" value="P:tRNA export from nucleus"/>
    <property type="evidence" value="ECO:0007669"/>
    <property type="project" value="TreeGrafter"/>
</dbReference>
<dbReference type="InterPro" id="IPR051177">
    <property type="entry name" value="CIK-Related_Protein"/>
</dbReference>
<dbReference type="GO" id="GO:0005737">
    <property type="term" value="C:cytoplasm"/>
    <property type="evidence" value="ECO:0007669"/>
    <property type="project" value="TreeGrafter"/>
</dbReference>
<feature type="region of interest" description="Disordered" evidence="1">
    <location>
        <begin position="643"/>
        <end position="716"/>
    </location>
</feature>
<dbReference type="SMART" id="SM00220">
    <property type="entry name" value="S_TKc"/>
    <property type="match status" value="1"/>
</dbReference>
<dbReference type="EMBL" id="ML178818">
    <property type="protein sequence ID" value="TFL04758.1"/>
    <property type="molecule type" value="Genomic_DNA"/>
</dbReference>
<protein>
    <recommendedName>
        <fullName evidence="2">Protein kinase domain-containing protein</fullName>
    </recommendedName>
</protein>
<dbReference type="InterPro" id="IPR000719">
    <property type="entry name" value="Prot_kinase_dom"/>
</dbReference>
<dbReference type="AlphaFoldDB" id="A0A5C3QTP3"/>
<name>A0A5C3QTP3_9AGAR</name>
<reference evidence="3 4" key="1">
    <citation type="journal article" date="2019" name="Nat. Ecol. Evol.">
        <title>Megaphylogeny resolves global patterns of mushroom evolution.</title>
        <authorList>
            <person name="Varga T."/>
            <person name="Krizsan K."/>
            <person name="Foldi C."/>
            <person name="Dima B."/>
            <person name="Sanchez-Garcia M."/>
            <person name="Sanchez-Ramirez S."/>
            <person name="Szollosi G.J."/>
            <person name="Szarkandi J.G."/>
            <person name="Papp V."/>
            <person name="Albert L."/>
            <person name="Andreopoulos W."/>
            <person name="Angelini C."/>
            <person name="Antonin V."/>
            <person name="Barry K.W."/>
            <person name="Bougher N.L."/>
            <person name="Buchanan P."/>
            <person name="Buyck B."/>
            <person name="Bense V."/>
            <person name="Catcheside P."/>
            <person name="Chovatia M."/>
            <person name="Cooper J."/>
            <person name="Damon W."/>
            <person name="Desjardin D."/>
            <person name="Finy P."/>
            <person name="Geml J."/>
            <person name="Haridas S."/>
            <person name="Hughes K."/>
            <person name="Justo A."/>
            <person name="Karasinski D."/>
            <person name="Kautmanova I."/>
            <person name="Kiss B."/>
            <person name="Kocsube S."/>
            <person name="Kotiranta H."/>
            <person name="LaButti K.M."/>
            <person name="Lechner B.E."/>
            <person name="Liimatainen K."/>
            <person name="Lipzen A."/>
            <person name="Lukacs Z."/>
            <person name="Mihaltcheva S."/>
            <person name="Morgado L.N."/>
            <person name="Niskanen T."/>
            <person name="Noordeloos M.E."/>
            <person name="Ohm R.A."/>
            <person name="Ortiz-Santana B."/>
            <person name="Ovrebo C."/>
            <person name="Racz N."/>
            <person name="Riley R."/>
            <person name="Savchenko A."/>
            <person name="Shiryaev A."/>
            <person name="Soop K."/>
            <person name="Spirin V."/>
            <person name="Szebenyi C."/>
            <person name="Tomsovsky M."/>
            <person name="Tulloss R.E."/>
            <person name="Uehling J."/>
            <person name="Grigoriev I.V."/>
            <person name="Vagvolgyi C."/>
            <person name="Papp T."/>
            <person name="Martin F.M."/>
            <person name="Miettinen O."/>
            <person name="Hibbett D.S."/>
            <person name="Nagy L.G."/>
        </authorList>
    </citation>
    <scope>NUCLEOTIDE SEQUENCE [LARGE SCALE GENOMIC DNA]</scope>
    <source>
        <strain evidence="3 4">CBS 309.79</strain>
    </source>
</reference>
<dbReference type="GO" id="GO:0004672">
    <property type="term" value="F:protein kinase activity"/>
    <property type="evidence" value="ECO:0007669"/>
    <property type="project" value="InterPro"/>
</dbReference>
<feature type="compositionally biased region" description="Polar residues" evidence="1">
    <location>
        <begin position="656"/>
        <end position="672"/>
    </location>
</feature>
<evidence type="ECO:0000259" key="2">
    <source>
        <dbReference type="PROSITE" id="PS50011"/>
    </source>
</evidence>
<dbReference type="OrthoDB" id="447103at2759"/>
<dbReference type="Gene3D" id="1.25.10.10">
    <property type="entry name" value="Leucine-rich Repeat Variant"/>
    <property type="match status" value="1"/>
</dbReference>
<keyword evidence="4" id="KW-1185">Reference proteome</keyword>
<feature type="domain" description="Protein kinase" evidence="2">
    <location>
        <begin position="1"/>
        <end position="293"/>
    </location>
</feature>
<dbReference type="Proteomes" id="UP000305067">
    <property type="component" value="Unassembled WGS sequence"/>
</dbReference>
<feature type="compositionally biased region" description="Low complexity" evidence="1">
    <location>
        <begin position="643"/>
        <end position="655"/>
    </location>
</feature>
<dbReference type="Gene3D" id="1.10.510.10">
    <property type="entry name" value="Transferase(Phosphotransferase) domain 1"/>
    <property type="match status" value="1"/>
</dbReference>
<dbReference type="Gene3D" id="3.30.200.20">
    <property type="entry name" value="Phosphorylase Kinase, domain 1"/>
    <property type="match status" value="1"/>
</dbReference>
<evidence type="ECO:0000313" key="3">
    <source>
        <dbReference type="EMBL" id="TFL04758.1"/>
    </source>
</evidence>
<feature type="region of interest" description="Disordered" evidence="1">
    <location>
        <begin position="758"/>
        <end position="838"/>
    </location>
</feature>
<dbReference type="SUPFAM" id="SSF56112">
    <property type="entry name" value="Protein kinase-like (PK-like)"/>
    <property type="match status" value="1"/>
</dbReference>
<feature type="compositionally biased region" description="Basic and acidic residues" evidence="1">
    <location>
        <begin position="805"/>
        <end position="832"/>
    </location>
</feature>
<evidence type="ECO:0000313" key="4">
    <source>
        <dbReference type="Proteomes" id="UP000305067"/>
    </source>
</evidence>
<dbReference type="InterPro" id="IPR011009">
    <property type="entry name" value="Kinase-like_dom_sf"/>
</dbReference>
<dbReference type="InterPro" id="IPR011989">
    <property type="entry name" value="ARM-like"/>
</dbReference>
<proteinExistence type="predicted"/>
<organism evidence="3 4">
    <name type="scientific">Pterulicium gracile</name>
    <dbReference type="NCBI Taxonomy" id="1884261"/>
    <lineage>
        <taxon>Eukaryota</taxon>
        <taxon>Fungi</taxon>
        <taxon>Dikarya</taxon>
        <taxon>Basidiomycota</taxon>
        <taxon>Agaricomycotina</taxon>
        <taxon>Agaricomycetes</taxon>
        <taxon>Agaricomycetidae</taxon>
        <taxon>Agaricales</taxon>
        <taxon>Pleurotineae</taxon>
        <taxon>Pterulaceae</taxon>
        <taxon>Pterulicium</taxon>
    </lineage>
</organism>
<dbReference type="InterPro" id="IPR016024">
    <property type="entry name" value="ARM-type_fold"/>
</dbReference>
<dbReference type="PROSITE" id="PS50011">
    <property type="entry name" value="PROTEIN_KINASE_DOM"/>
    <property type="match status" value="1"/>
</dbReference>
<sequence>MDYLRSLGHSAVSTIVQKSGLNLPFSIGAKVSTLHQACTLYDATKREDGSPVSVFEYNCGDASNRDLLPLAKNSLRKLRTTRHPDVLKFVDAVDGEGTIYIVTERVRPLASVLESWTSKTSEEREDYLIWGLHRLSVALAFINENCTSSHGCLSVDSIFISASGEWKLGGFELLSTTKDESPVLYTMAGLLSTPRSYTSPPEVQKQGWSSVKENNPSSVDAYSLGLLLHTLFNQTDVIPDTAKPPHTPPPASARGRIPTILFPLFKRLLNPNPKARLTPKGFLEVGIANDGFFASNRLVKVCLGLDNFALASEGDKAALLKSLKDSAGSFPVEFSSFKIIPSLISALEYGGAAAPAILPLVLQFGKSLPPTDYPNVILGPVVKLFASPDRGTRMALLDHLPEFAQYLDKKLVSDKIWPNLQTGFHDTVAIIREATVKSISIISPHLNDRILNNELLKHLARMQNDSEASIRTNTCILIGRLGPTLGYHTKNKVLVPAFTRALKDPFVHARVAGLMAFMATMECFEPEEIAKKVIPNMTFALVDKDKAVRDQAFQAIDLFVKRVEKYASEMPESVPEQGGGGEMPGSIQVTTAQSGVVGTAAGAAGALAGWAYTSFGKKLAAADLQSVMGSAADVSIERTASAPSAVSSSQQISHATPPTYTPTISAQRQPASVSRAKAMQLSATKVPKSPMAALAAEWEAEEADSKDSNPWVGDDLIDINADEDDWSAFESAPQAPSPIPTSPRPLAPVPVRVVPAPANLLPRSTPADRSLSPRPTPAPAQSTRAVSPRPTPPPAATSPSSSLDKAAEMARRKEERKLDRAAQRAEEERGGGREVVTMSGGEGEDVARVFLGCKVGLKCQWRCCGSAEDWEGRVGLWLKSIDPPIVQFAVARVGRRERALASCFPAYCHRPPGYLQ</sequence>
<dbReference type="STRING" id="1884261.A0A5C3QTP3"/>
<dbReference type="PANTHER" id="PTHR12984">
    <property type="entry name" value="SCY1-RELATED S/T PROTEIN KINASE-LIKE"/>
    <property type="match status" value="1"/>
</dbReference>
<dbReference type="PANTHER" id="PTHR12984:SF3">
    <property type="entry name" value="N-TERMINAL KINASE-LIKE PROTEIN"/>
    <property type="match status" value="1"/>
</dbReference>
<gene>
    <name evidence="3" type="ORF">BDV98DRAFT_562789</name>
</gene>
<dbReference type="SUPFAM" id="SSF48371">
    <property type="entry name" value="ARM repeat"/>
    <property type="match status" value="1"/>
</dbReference>
<accession>A0A5C3QTP3</accession>